<dbReference type="RefSeq" id="WP_210119365.1">
    <property type="nucleotide sequence ID" value="NZ_CP054142.1"/>
</dbReference>
<keyword evidence="1" id="KW-1133">Transmembrane helix</keyword>
<evidence type="ECO:0000256" key="1">
    <source>
        <dbReference type="SAM" id="Phobius"/>
    </source>
</evidence>
<accession>A0A975F590</accession>
<gene>
    <name evidence="2" type="ORF">HRQ91_09740</name>
</gene>
<keyword evidence="1" id="KW-0812">Transmembrane</keyword>
<evidence type="ECO:0000313" key="3">
    <source>
        <dbReference type="Proteomes" id="UP000671908"/>
    </source>
</evidence>
<proteinExistence type="predicted"/>
<feature type="transmembrane region" description="Helical" evidence="1">
    <location>
        <begin position="96"/>
        <end position="119"/>
    </location>
</feature>
<dbReference type="EMBL" id="CP054142">
    <property type="protein sequence ID" value="QTQ14721.1"/>
    <property type="molecule type" value="Genomic_DNA"/>
</dbReference>
<sequence>MESYGQILKNKREEKKLDIDKIAHDITISRQYLKALEDEDESAFPGEPYLYGFLKSYAEYLGLNPDSVTVLYKNKKIQESDIPEGLLFKRKRYLSLPLILCGLLILLALTGSVVFFTVFRKNINKNTETVAVGEKFQSREYDLTDGGFSKRLYKGDKIIVPSEEGNVILMVAGTLGSLKLDTPAGRQKIDLAEELLIDIAGNAKSELVVYVSDISARDESRGAEVSMILRKTSGEIPSTDVSSVEETKLADTMKVLLSDTRAYPFTINATFHGACVFRSVVDGGEASEAYYTRGEIVTMTPKNGVRLWMSNGNTVHLQMIANGQTTNLDIGKAGKVAVQDIKWIKDTDGLYKVVVSEVD</sequence>
<evidence type="ECO:0000313" key="2">
    <source>
        <dbReference type="EMBL" id="QTQ14721.1"/>
    </source>
</evidence>
<dbReference type="KEGG" id="tpav:HRQ91_09740"/>
<dbReference type="InterPro" id="IPR050400">
    <property type="entry name" value="Bact_Cytoskel_RodZ"/>
</dbReference>
<dbReference type="PANTHER" id="PTHR34475">
    <property type="match status" value="1"/>
</dbReference>
<dbReference type="InterPro" id="IPR010982">
    <property type="entry name" value="Lambda_DNA-bd_dom_sf"/>
</dbReference>
<dbReference type="Proteomes" id="UP000671908">
    <property type="component" value="Chromosome"/>
</dbReference>
<dbReference type="InterPro" id="IPR001387">
    <property type="entry name" value="Cro/C1-type_HTH"/>
</dbReference>
<reference evidence="2 3" key="1">
    <citation type="journal article" date="2021" name="Microbiol. Resour. Announc.">
        <title>Complete Genome Sequences of Three Human Oral Treponema parvum Isolates.</title>
        <authorList>
            <person name="Zeng H."/>
            <person name="Watt R.M."/>
        </authorList>
    </citation>
    <scope>NUCLEOTIDE SEQUENCE [LARGE SCALE GENOMIC DNA]</scope>
    <source>
        <strain evidence="2 3">ATCC 700770</strain>
    </source>
</reference>
<dbReference type="CDD" id="cd00093">
    <property type="entry name" value="HTH_XRE"/>
    <property type="match status" value="1"/>
</dbReference>
<dbReference type="GO" id="GO:0003677">
    <property type="term" value="F:DNA binding"/>
    <property type="evidence" value="ECO:0007669"/>
    <property type="project" value="InterPro"/>
</dbReference>
<protein>
    <submittedName>
        <fullName evidence="2">Helix-turn-helix domain-containing protein</fullName>
    </submittedName>
</protein>
<name>A0A975F590_9SPIR</name>
<keyword evidence="1" id="KW-0472">Membrane</keyword>
<dbReference type="Pfam" id="PF13413">
    <property type="entry name" value="HTH_25"/>
    <property type="match status" value="1"/>
</dbReference>
<dbReference type="PANTHER" id="PTHR34475:SF1">
    <property type="entry name" value="CYTOSKELETON PROTEIN RODZ"/>
    <property type="match status" value="1"/>
</dbReference>
<dbReference type="Gene3D" id="1.10.260.40">
    <property type="entry name" value="lambda repressor-like DNA-binding domains"/>
    <property type="match status" value="1"/>
</dbReference>
<organism evidence="2 3">
    <name type="scientific">Treponema parvum</name>
    <dbReference type="NCBI Taxonomy" id="138851"/>
    <lineage>
        <taxon>Bacteria</taxon>
        <taxon>Pseudomonadati</taxon>
        <taxon>Spirochaetota</taxon>
        <taxon>Spirochaetia</taxon>
        <taxon>Spirochaetales</taxon>
        <taxon>Treponemataceae</taxon>
        <taxon>Treponema</taxon>
    </lineage>
</organism>
<keyword evidence="3" id="KW-1185">Reference proteome</keyword>
<dbReference type="AlphaFoldDB" id="A0A975F590"/>